<keyword evidence="10 13" id="KW-0804">Transcription</keyword>
<evidence type="ECO:0000256" key="14">
    <source>
        <dbReference type="RuleBase" id="RU004279"/>
    </source>
</evidence>
<comment type="subcellular location">
    <subcellularLocation>
        <location evidence="13">Cytoplasm</location>
    </subcellularLocation>
</comment>
<feature type="binding site" evidence="13">
    <location>
        <position position="101"/>
    </location>
    <ligand>
        <name>Zn(2+)</name>
        <dbReference type="ChEBI" id="CHEBI:29105"/>
        <label>2</label>
    </ligand>
</feature>
<dbReference type="Gene3D" id="1.10.132.30">
    <property type="match status" value="1"/>
</dbReference>
<dbReference type="EC" id="2.7.7.6" evidence="13"/>
<evidence type="ECO:0000256" key="1">
    <source>
        <dbReference type="ARBA" id="ARBA00006460"/>
    </source>
</evidence>
<dbReference type="KEGG" id="marh:Mia14_0239"/>
<dbReference type="OrthoDB" id="371812at2157"/>
<proteinExistence type="inferred from homology"/>
<organism evidence="16 17">
    <name type="scientific">Candidatus Mancarchaeum acidiphilum</name>
    <dbReference type="NCBI Taxonomy" id="1920749"/>
    <lineage>
        <taxon>Archaea</taxon>
        <taxon>Candidatus Micrarchaeota</taxon>
        <taxon>Candidatus Mancarchaeum</taxon>
    </lineage>
</organism>
<evidence type="ECO:0000256" key="9">
    <source>
        <dbReference type="ARBA" id="ARBA00023125"/>
    </source>
</evidence>
<evidence type="ECO:0000256" key="3">
    <source>
        <dbReference type="ARBA" id="ARBA00022490"/>
    </source>
</evidence>
<dbReference type="GO" id="GO:0005737">
    <property type="term" value="C:cytoplasm"/>
    <property type="evidence" value="ECO:0007669"/>
    <property type="project" value="UniProtKB-SubCell"/>
</dbReference>
<dbReference type="Pfam" id="PF04998">
    <property type="entry name" value="RNA_pol_Rpb1_5"/>
    <property type="match status" value="1"/>
</dbReference>
<dbReference type="EMBL" id="CP019964">
    <property type="protein sequence ID" value="ASI13573.1"/>
    <property type="molecule type" value="Genomic_DNA"/>
</dbReference>
<evidence type="ECO:0000256" key="12">
    <source>
        <dbReference type="ARBA" id="ARBA00053389"/>
    </source>
</evidence>
<keyword evidence="7 13" id="KW-0862">Zinc</keyword>
<feature type="binding site" evidence="13">
    <location>
        <position position="150"/>
    </location>
    <ligand>
        <name>Zn(2+)</name>
        <dbReference type="ChEBI" id="CHEBI:29105"/>
        <label>2</label>
    </ligand>
</feature>
<feature type="binding site" evidence="13">
    <location>
        <position position="450"/>
    </location>
    <ligand>
        <name>Mg(2+)</name>
        <dbReference type="ChEBI" id="CHEBI:18420"/>
    </ligand>
</feature>
<feature type="binding site" evidence="13">
    <location>
        <position position="452"/>
    </location>
    <ligand>
        <name>Mg(2+)</name>
        <dbReference type="ChEBI" id="CHEBI:18420"/>
    </ligand>
</feature>
<evidence type="ECO:0000256" key="7">
    <source>
        <dbReference type="ARBA" id="ARBA00022833"/>
    </source>
</evidence>
<dbReference type="GO" id="GO:0003677">
    <property type="term" value="F:DNA binding"/>
    <property type="evidence" value="ECO:0007669"/>
    <property type="project" value="UniProtKB-UniRule"/>
</dbReference>
<dbReference type="RefSeq" id="WP_088819737.1">
    <property type="nucleotide sequence ID" value="NZ_CP019964.1"/>
</dbReference>
<accession>A0A218NM91</accession>
<evidence type="ECO:0000313" key="17">
    <source>
        <dbReference type="Proteomes" id="UP000197679"/>
    </source>
</evidence>
<feature type="domain" description="RNA polymerase N-terminal" evidence="15">
    <location>
        <begin position="202"/>
        <end position="504"/>
    </location>
</feature>
<keyword evidence="17" id="KW-1185">Reference proteome</keyword>
<dbReference type="InterPro" id="IPR006592">
    <property type="entry name" value="RNA_pol_N"/>
</dbReference>
<evidence type="ECO:0000256" key="4">
    <source>
        <dbReference type="ARBA" id="ARBA00022679"/>
    </source>
</evidence>
<evidence type="ECO:0000256" key="2">
    <source>
        <dbReference type="ARBA" id="ARBA00022478"/>
    </source>
</evidence>
<feature type="binding site" evidence="13">
    <location>
        <position position="98"/>
    </location>
    <ligand>
        <name>Zn(2+)</name>
        <dbReference type="ChEBI" id="CHEBI:29105"/>
        <label>2</label>
    </ligand>
</feature>
<dbReference type="InterPro" id="IPR007066">
    <property type="entry name" value="RNA_pol_Rpb1_3"/>
</dbReference>
<dbReference type="Proteomes" id="UP000197679">
    <property type="component" value="Chromosome"/>
</dbReference>
<dbReference type="InterPro" id="IPR045867">
    <property type="entry name" value="DNA-dir_RpoC_beta_prime"/>
</dbReference>
<dbReference type="FunFam" id="2.40.40.20:FF:000019">
    <property type="entry name" value="DNA-directed RNA polymerase II subunit RPB1"/>
    <property type="match status" value="1"/>
</dbReference>
<evidence type="ECO:0000256" key="6">
    <source>
        <dbReference type="ARBA" id="ARBA00022723"/>
    </source>
</evidence>
<evidence type="ECO:0000313" key="16">
    <source>
        <dbReference type="EMBL" id="ASI13573.1"/>
    </source>
</evidence>
<dbReference type="GO" id="GO:0008270">
    <property type="term" value="F:zinc ion binding"/>
    <property type="evidence" value="ECO:0007669"/>
    <property type="project" value="UniProtKB-UniRule"/>
</dbReference>
<comment type="cofactor">
    <cofactor evidence="13">
        <name>Zn(2+)</name>
        <dbReference type="ChEBI" id="CHEBI:29105"/>
    </cofactor>
    <text evidence="13">Binds at least 2 Zn(2+) per subunit.</text>
</comment>
<feature type="binding site" evidence="13">
    <location>
        <position position="147"/>
    </location>
    <ligand>
        <name>Zn(2+)</name>
        <dbReference type="ChEBI" id="CHEBI:29105"/>
        <label>2</label>
    </ligand>
</feature>
<evidence type="ECO:0000256" key="8">
    <source>
        <dbReference type="ARBA" id="ARBA00022842"/>
    </source>
</evidence>
<dbReference type="PANTHER" id="PTHR19376:SF32">
    <property type="entry name" value="DNA-DIRECTED RNA POLYMERASE III SUBUNIT RPC1"/>
    <property type="match status" value="1"/>
</dbReference>
<dbReference type="Gene3D" id="3.30.1490.180">
    <property type="entry name" value="RNA polymerase ii"/>
    <property type="match status" value="1"/>
</dbReference>
<evidence type="ECO:0000256" key="11">
    <source>
        <dbReference type="ARBA" id="ARBA00048552"/>
    </source>
</evidence>
<keyword evidence="2 13" id="KW-0240">DNA-directed RNA polymerase</keyword>
<dbReference type="Pfam" id="PF04997">
    <property type="entry name" value="RNA_pol_Rpb1_1"/>
    <property type="match status" value="1"/>
</dbReference>
<dbReference type="GO" id="GO:0000428">
    <property type="term" value="C:DNA-directed RNA polymerase complex"/>
    <property type="evidence" value="ECO:0007669"/>
    <property type="project" value="UniProtKB-KW"/>
</dbReference>
<dbReference type="InterPro" id="IPR007083">
    <property type="entry name" value="RNA_pol_Rpb1_4"/>
</dbReference>
<evidence type="ECO:0000256" key="13">
    <source>
        <dbReference type="HAMAP-Rule" id="MF_00863"/>
    </source>
</evidence>
<dbReference type="InterPro" id="IPR007081">
    <property type="entry name" value="RNA_pol_Rpb1_5"/>
</dbReference>
<dbReference type="GeneID" id="33313797"/>
<comment type="cofactor">
    <cofactor evidence="13">
        <name>Mg(2+)</name>
        <dbReference type="ChEBI" id="CHEBI:18420"/>
    </cofactor>
</comment>
<dbReference type="GO" id="GO:0003899">
    <property type="term" value="F:DNA-directed RNA polymerase activity"/>
    <property type="evidence" value="ECO:0007669"/>
    <property type="project" value="UniProtKB-UniRule"/>
</dbReference>
<gene>
    <name evidence="13" type="primary">rpo1N</name>
    <name evidence="13" type="synonym">rpoA1</name>
    <name evidence="16" type="ORF">Mia14_0239</name>
</gene>
<dbReference type="GO" id="GO:0000287">
    <property type="term" value="F:magnesium ion binding"/>
    <property type="evidence" value="ECO:0007669"/>
    <property type="project" value="UniProtKB-UniRule"/>
</dbReference>
<dbReference type="InterPro" id="IPR000722">
    <property type="entry name" value="RNA_pol_asu"/>
</dbReference>
<dbReference type="Gene3D" id="6.10.250.2940">
    <property type="match status" value="1"/>
</dbReference>
<keyword evidence="8 13" id="KW-0460">Magnesium</keyword>
<dbReference type="PANTHER" id="PTHR19376">
    <property type="entry name" value="DNA-DIRECTED RNA POLYMERASE"/>
    <property type="match status" value="1"/>
</dbReference>
<feature type="binding site" evidence="13">
    <location>
        <position position="454"/>
    </location>
    <ligand>
        <name>Mg(2+)</name>
        <dbReference type="ChEBI" id="CHEBI:18420"/>
    </ligand>
</feature>
<dbReference type="InterPro" id="IPR042102">
    <property type="entry name" value="RNA_pol_Rpb1_3_sf"/>
</dbReference>
<feature type="binding site" evidence="13">
    <location>
        <position position="58"/>
    </location>
    <ligand>
        <name>Zn(2+)</name>
        <dbReference type="ChEBI" id="CHEBI:29105"/>
        <label>1</label>
    </ligand>
</feature>
<dbReference type="InterPro" id="IPR007080">
    <property type="entry name" value="RNA_pol_Rpb1_1"/>
</dbReference>
<keyword evidence="3 13" id="KW-0963">Cytoplasm</keyword>
<dbReference type="AlphaFoldDB" id="A0A218NM91"/>
<name>A0A218NM91_9ARCH</name>
<dbReference type="Gene3D" id="1.10.274.100">
    <property type="entry name" value="RNA polymerase Rpb1, domain 3"/>
    <property type="match status" value="1"/>
</dbReference>
<dbReference type="GO" id="GO:0006351">
    <property type="term" value="P:DNA-templated transcription"/>
    <property type="evidence" value="ECO:0007669"/>
    <property type="project" value="UniProtKB-UniRule"/>
</dbReference>
<dbReference type="Pfam" id="PF04983">
    <property type="entry name" value="RNA_pol_Rpb1_3"/>
    <property type="match status" value="1"/>
</dbReference>
<comment type="subunit">
    <text evidence="13">Part of the RNA polymerase complex.</text>
</comment>
<dbReference type="InterPro" id="IPR044893">
    <property type="entry name" value="RNA_pol_Rpb1_clamp_domain"/>
</dbReference>
<evidence type="ECO:0000256" key="10">
    <source>
        <dbReference type="ARBA" id="ARBA00023163"/>
    </source>
</evidence>
<reference evidence="16 17" key="1">
    <citation type="journal article" date="2017" name="Nat. Commun.">
        <title>'ARMAN' archaea depend on association with euryarchaeal host in culture and in situ.</title>
        <authorList>
            <person name="Golyshina O."/>
            <person name="Toshchakov S."/>
            <person name="Makarova K."/>
            <person name="Gavrilov S."/>
            <person name="Korzhenkov A."/>
            <person name="La Cono V."/>
            <person name="Arcadi E."/>
            <person name="Nechitaylo T."/>
            <person name="Ferrer M."/>
            <person name="Kublanov I."/>
            <person name="Wolf Y."/>
            <person name="Yakimov M."/>
            <person name="Golyshin P."/>
            <person name="Slesarev A."/>
            <person name="Kozyavkin S."/>
        </authorList>
    </citation>
    <scope>NUCLEOTIDE SEQUENCE [LARGE SCALE GENOMIC DNA]</scope>
    <source>
        <strain evidence="16 17">Mia14</strain>
    </source>
</reference>
<dbReference type="InterPro" id="IPR012758">
    <property type="entry name" value="RPO1N"/>
</dbReference>
<comment type="similarity">
    <text evidence="1 13 14">Belongs to the RNA polymerase beta' chain family.</text>
</comment>
<sequence>MQAEIIDSIKFTTLSPDTIKKMSVAKLIVADTYNEDGYPIDGGLMDQRLGVIDPGLKCKTCGGRAKSCMGHFGHIELVRPVIHPEFARFIYMLLQSTCEKCNRVMLSKELADDVRSALKEINLNADEQKEELLFNDIVKKLKTLKKCPYCGSDQHKRKFERPTFFYLNGETLKPDTIRDWLANIPDEDLVSIGIDPNATRPEWLILSVLLVPPVNVRPSITLESGERSEDDLTHKLVEIMRINERLSQDIDAGAPQIIIDDLWELLQYHVTTYFNNETPGVPVARHRSTKPLKTLAQRLKGKEGRLRYNLSGKRVNFSARSVISSDASLTINQVGVPMKIASVMTIPLYVTKWNIEAAKKFILNPDYPKALNVISKGGIRKRVTETNREDLVASLEPGDVVERQLMDNDLVLFNRQPTLHRLSIMAHRVKVMPGKTFRIQVSAAYPYNADYDGDEMNLHVPQTLEAQAEAMYMMQPKNLMLSARHGQPVFYAEEDEIAGAYFLTKGDTYYTKDEAALMLAYIGIFDLPDESEKGLYNGKDIISMLFPKDFNFTGNNMKGQVIIKNGKLIEGILDARMIGEKGSTLISKLFIDYGPDFIERFILNLTKISLRAIYKRGLTVSVKDYIVSNEMISERDRIIKEVEDKANKITEEYNDRTLESLPGYTRKQTMTTLLFAQLSEARDIAGKYLNRTMNTTNNAFLLASIGARGSIMNVIQMSMLLGQQSVRGKRPSRGYSGRVLPYFRKNDKDPRAKGFVTSCFFEGLTPTDFFEHAMGARDSAATKSLVTAVSGYMYRRLVNAMMDFYISEDKSVRGSGMELIQPLYGGDGIDPMYVNVEPSK</sequence>
<evidence type="ECO:0000256" key="5">
    <source>
        <dbReference type="ARBA" id="ARBA00022695"/>
    </source>
</evidence>
<feature type="binding site" evidence="13">
    <location>
        <position position="61"/>
    </location>
    <ligand>
        <name>Zn(2+)</name>
        <dbReference type="ChEBI" id="CHEBI:29105"/>
        <label>1</label>
    </ligand>
</feature>
<dbReference type="Pfam" id="PF05000">
    <property type="entry name" value="RNA_pol_Rpb1_4"/>
    <property type="match status" value="1"/>
</dbReference>
<protein>
    <recommendedName>
        <fullName evidence="13">DNA-directed RNA polymerase subunit Rpo1N</fullName>
        <ecNumber evidence="13">2.7.7.6</ecNumber>
    </recommendedName>
    <alternativeName>
        <fullName evidence="13">DNA-directed RNA polymerase subunit A'</fullName>
    </alternativeName>
</protein>
<evidence type="ECO:0000259" key="15">
    <source>
        <dbReference type="SMART" id="SM00663"/>
    </source>
</evidence>
<dbReference type="NCBIfam" id="NF006336">
    <property type="entry name" value="PRK08566.1"/>
    <property type="match status" value="1"/>
</dbReference>
<dbReference type="SUPFAM" id="SSF64484">
    <property type="entry name" value="beta and beta-prime subunits of DNA dependent RNA-polymerase"/>
    <property type="match status" value="1"/>
</dbReference>
<keyword evidence="5 13" id="KW-0548">Nucleotidyltransferase</keyword>
<dbReference type="NCBIfam" id="TIGR02390">
    <property type="entry name" value="RNA_pol_rpoA1"/>
    <property type="match status" value="1"/>
</dbReference>
<comment type="catalytic activity">
    <reaction evidence="11 13 14">
        <text>RNA(n) + a ribonucleoside 5'-triphosphate = RNA(n+1) + diphosphate</text>
        <dbReference type="Rhea" id="RHEA:21248"/>
        <dbReference type="Rhea" id="RHEA-COMP:14527"/>
        <dbReference type="Rhea" id="RHEA-COMP:17342"/>
        <dbReference type="ChEBI" id="CHEBI:33019"/>
        <dbReference type="ChEBI" id="CHEBI:61557"/>
        <dbReference type="ChEBI" id="CHEBI:140395"/>
        <dbReference type="EC" id="2.7.7.6"/>
    </reaction>
</comment>
<keyword evidence="6 13" id="KW-0479">Metal-binding</keyword>
<keyword evidence="9 13" id="KW-0238">DNA-binding</keyword>
<dbReference type="HAMAP" id="MF_00863">
    <property type="entry name" value="RNApol_arch_Rpo1N"/>
    <property type="match status" value="1"/>
</dbReference>
<dbReference type="SMART" id="SM00663">
    <property type="entry name" value="RPOLA_N"/>
    <property type="match status" value="1"/>
</dbReference>
<dbReference type="Gene3D" id="2.40.40.20">
    <property type="match status" value="1"/>
</dbReference>
<feature type="binding site" evidence="13">
    <location>
        <position position="71"/>
    </location>
    <ligand>
        <name>Zn(2+)</name>
        <dbReference type="ChEBI" id="CHEBI:29105"/>
        <label>1</label>
    </ligand>
</feature>
<dbReference type="Gene3D" id="6.20.50.80">
    <property type="match status" value="1"/>
</dbReference>
<comment type="function">
    <text evidence="14">DNA-dependent RNA polymerase catalyzes the transcription of DNA into RNA using the four ribonucleoside triphosphates as substrates.</text>
</comment>
<comment type="function">
    <text evidence="12 13">DNA-dependent RNA polymerase (RNAP) catalyzes the transcription of DNA into RNA using the four ribonucleoside triphosphates as substrates. Forms the clamp head domain.</text>
</comment>
<dbReference type="Gene3D" id="4.10.860.120">
    <property type="entry name" value="RNA polymerase II, clamp domain"/>
    <property type="match status" value="1"/>
</dbReference>
<dbReference type="Pfam" id="PF00623">
    <property type="entry name" value="RNA_pol_Rpb1_2"/>
    <property type="match status" value="1"/>
</dbReference>
<feature type="binding site" evidence="13">
    <location>
        <position position="68"/>
    </location>
    <ligand>
        <name>Zn(2+)</name>
        <dbReference type="ChEBI" id="CHEBI:29105"/>
        <label>1</label>
    </ligand>
</feature>
<dbReference type="InterPro" id="IPR038120">
    <property type="entry name" value="Rpb1_funnel_sf"/>
</dbReference>
<keyword evidence="4 13" id="KW-0808">Transferase</keyword>